<dbReference type="Gene3D" id="1.25.40.10">
    <property type="entry name" value="Tetratricopeptide repeat domain"/>
    <property type="match status" value="1"/>
</dbReference>
<accession>A0ABD3PMU7</accession>
<proteinExistence type="predicted"/>
<feature type="region of interest" description="Disordered" evidence="1">
    <location>
        <begin position="112"/>
        <end position="138"/>
    </location>
</feature>
<dbReference type="InterPro" id="IPR051696">
    <property type="entry name" value="DENN_Domain_GEFs"/>
</dbReference>
<feature type="domain" description="UDENN" evidence="2">
    <location>
        <begin position="1171"/>
        <end position="1575"/>
    </location>
</feature>
<dbReference type="Gene3D" id="3.40.50.11500">
    <property type="match status" value="1"/>
</dbReference>
<dbReference type="PROSITE" id="PS50211">
    <property type="entry name" value="DENN"/>
    <property type="match status" value="2"/>
</dbReference>
<dbReference type="InterPro" id="IPR005113">
    <property type="entry name" value="uDENN_dom"/>
</dbReference>
<dbReference type="InterPro" id="IPR005112">
    <property type="entry name" value="dDENN_dom"/>
</dbReference>
<dbReference type="PANTHER" id="PTHR12296:SF21">
    <property type="entry name" value="DENN DOMAIN-CONTAINING PROTEIN 3"/>
    <property type="match status" value="1"/>
</dbReference>
<dbReference type="InterPro" id="IPR011990">
    <property type="entry name" value="TPR-like_helical_dom_sf"/>
</dbReference>
<reference evidence="3 4" key="1">
    <citation type="submission" date="2024-10" db="EMBL/GenBank/DDBJ databases">
        <title>Updated reference genomes for cyclostephanoid diatoms.</title>
        <authorList>
            <person name="Roberts W.R."/>
            <person name="Alverson A.J."/>
        </authorList>
    </citation>
    <scope>NUCLEOTIDE SEQUENCE [LARGE SCALE GENOMIC DNA]</scope>
    <source>
        <strain evidence="3 4">AJA010-31</strain>
    </source>
</reference>
<protein>
    <recommendedName>
        <fullName evidence="2">UDENN domain-containing protein</fullName>
    </recommendedName>
</protein>
<sequence>MTIPQLKSELLSMNNPAFVFNDRNELESVLKSARRLEEVKNKSIGSTDEETNLTNALDISEVTTMSSVLDADEPAPVFDDLTIDTPEEEGNEISRRLVEYFVMVSSVPISKDGEAVKSKRRKNRPPPDPSRDKMNSRTAGRFAVRRAHLSNGAVAEDVIPTIKETDGKDETASTTSTSSTVDETPDQGDSAGVDTLKPSNDMAFLPQDSHAPGSKIADDDTEDYLLEPVITARYPAKDHEDQPLNPRLPQFCHPEGTDLIQPTKEVSVSLQVLHSFYLSVPVLHNTSFLLQYKMPRIHFFVLTDNMGGKQYGTCLTVYEEFHGEGEDASSKKKTTYYAPRVLCLLSTYPYLTAFRTYITQLYRLATTTNIMTAPIERYVQNICFEVPAPPPGAFEVQVNILNSSVRFWAPPADQPVAYVSLPFKVLFECLDIGNILFAWYTLACERKVLLVSGQLSLLTVCSEILCSLLFPMRWSHLYIPVLPRSLSPMLDAPMPYLCGISRENFPYAVQDISDETVVVDLDRNVITLGPGCQDLPPLPHKRRLKLENALKANCGEVFWEARNLNKAEVLKVRSQGDQEALASLLRKAGSVWDERIRTRDDAFGLAYVPDSATLEFSDDANCDADNGTLPKQSRWDAVQEAFLRFYVAMLQDYRKFMPTENVDKRSSWRGKDGVSDARFKIDEFISSVNAEFRPFIEELVMTQQFDDFISKRMFDAKKAPDVIFFDQSIEAKKNRSRRKFKKVDTPFLHSASAHRDLKRVQAVEPTCEGLPPLPDGNRYSPYKTWPVAFDDKLFGTPRPIPKIISAEFDRQSALRAMFRSHAGGDGGRNTSPEATAFILFFLTFTKVIGKEFSKVEAKHDGIISHRTLANLDDDMSVAHIQAKAQIDLAYHTLSLMRLRKLPPEPAVYKSLIQACGNSKVTHRAPELMEMLARDGLATNSEIYTSLIAAFSSGSEAGPSALAMIYNGDNVSDVSSSHGGSHLPLMDASSEHGSMVSDLTPPGSTTSSSTRSKVKAMRTSLSNRKINPFKKSATKRLSASTTLTKKNHMRVNSAIAKHIQLGESLIESLYPGIKMDTESDACPKCAKTLSEDQIIMGWTPCASKEYETECPSCKAKFVPKFCVTCSSPDFEGSQGKGSALYCDYLSPWVLLREMKGILSKAGIETVLDERFRSGSGINATLQKGCQVQKEYQELKYGTRTGQCSATDRPKHPLNLKLPQFCHPEGSEYIFPTTQYTMPRVHHFVLTESNAGKHYGTCLTVMEEFDQGATDDSHEDGEKTTYYAPRVLCILSSWPYLSAFRTYLTQLYRLATTTDLMRAPIERYVLNICEEVPAPPPGAFEVQLSILNNNIRVWAPPANQPIAYVSLQFQSLFECLDISRENFQYAVGDIGDDVIVVDLARNMITLGSEPVDLPPLPHKHRLKLENALQSNVGHVFWEARGMTKEEANKILHSTDEEHVNNTLANAHSLWSEKIRTVDDAFNLAHAPDSTSMLYQNADGGDCKQSRWDAVQEAFLRFYISALKDYRKYLPKDVSNASSSWRKDKSGGLRFKTDEELVMTQQFDDFITKRMYLSSEPDVIFFNQSIDAKKNRSIMSRKKVNVDYLNPANAHKDLQQYVAIPPSSSNVPSGLSTKIGEHGFPVYEYPFWPQTFESSLFCSPTPIPRNIAKEFERRSELKKKLTTIASEIRAERKSLESKGRSLLSVMVNEIKEERGY</sequence>
<name>A0ABD3PMU7_9STRA</name>
<dbReference type="InterPro" id="IPR037516">
    <property type="entry name" value="Tripartite_DENN"/>
</dbReference>
<feature type="region of interest" description="Disordered" evidence="1">
    <location>
        <begin position="975"/>
        <end position="1018"/>
    </location>
</feature>
<gene>
    <name evidence="3" type="ORF">ACHAWO_011857</name>
</gene>
<dbReference type="PANTHER" id="PTHR12296">
    <property type="entry name" value="DENN DOMAIN-CONTAINING PROTEIN 4"/>
    <property type="match status" value="1"/>
</dbReference>
<evidence type="ECO:0000313" key="4">
    <source>
        <dbReference type="Proteomes" id="UP001530400"/>
    </source>
</evidence>
<evidence type="ECO:0000313" key="3">
    <source>
        <dbReference type="EMBL" id="KAL3788641.1"/>
    </source>
</evidence>
<dbReference type="SMART" id="SM00801">
    <property type="entry name" value="dDENN"/>
    <property type="match status" value="2"/>
</dbReference>
<feature type="region of interest" description="Disordered" evidence="1">
    <location>
        <begin position="155"/>
        <end position="220"/>
    </location>
</feature>
<keyword evidence="4" id="KW-1185">Reference proteome</keyword>
<feature type="domain" description="UDENN" evidence="2">
    <location>
        <begin position="211"/>
        <end position="719"/>
    </location>
</feature>
<evidence type="ECO:0000259" key="2">
    <source>
        <dbReference type="PROSITE" id="PS50211"/>
    </source>
</evidence>
<dbReference type="GO" id="GO:0005737">
    <property type="term" value="C:cytoplasm"/>
    <property type="evidence" value="ECO:0007669"/>
    <property type="project" value="UniProtKB-ARBA"/>
</dbReference>
<dbReference type="SMART" id="SM00800">
    <property type="entry name" value="uDENN"/>
    <property type="match status" value="2"/>
</dbReference>
<organism evidence="3 4">
    <name type="scientific">Cyclotella atomus</name>
    <dbReference type="NCBI Taxonomy" id="382360"/>
    <lineage>
        <taxon>Eukaryota</taxon>
        <taxon>Sar</taxon>
        <taxon>Stramenopiles</taxon>
        <taxon>Ochrophyta</taxon>
        <taxon>Bacillariophyta</taxon>
        <taxon>Coscinodiscophyceae</taxon>
        <taxon>Thalassiosirophycidae</taxon>
        <taxon>Stephanodiscales</taxon>
        <taxon>Stephanodiscaceae</taxon>
        <taxon>Cyclotella</taxon>
    </lineage>
</organism>
<comment type="caution">
    <text evidence="3">The sequence shown here is derived from an EMBL/GenBank/DDBJ whole genome shotgun (WGS) entry which is preliminary data.</text>
</comment>
<dbReference type="SMART" id="SM00799">
    <property type="entry name" value="DENN"/>
    <property type="match status" value="1"/>
</dbReference>
<evidence type="ECO:0000256" key="1">
    <source>
        <dbReference type="SAM" id="MobiDB-lite"/>
    </source>
</evidence>
<dbReference type="InterPro" id="IPR043153">
    <property type="entry name" value="DENN_C"/>
</dbReference>
<dbReference type="EMBL" id="JALLPJ020000557">
    <property type="protein sequence ID" value="KAL3788641.1"/>
    <property type="molecule type" value="Genomic_DNA"/>
</dbReference>
<dbReference type="Pfam" id="PF02141">
    <property type="entry name" value="DENN"/>
    <property type="match status" value="2"/>
</dbReference>
<dbReference type="Gene3D" id="3.30.450.200">
    <property type="match status" value="2"/>
</dbReference>
<dbReference type="Proteomes" id="UP001530400">
    <property type="component" value="Unassembled WGS sequence"/>
</dbReference>
<dbReference type="InterPro" id="IPR001194">
    <property type="entry name" value="cDENN_dom"/>
</dbReference>
<dbReference type="Pfam" id="PF03456">
    <property type="entry name" value="uDENN"/>
    <property type="match status" value="2"/>
</dbReference>